<organism evidence="1">
    <name type="scientific">freshwater metagenome</name>
    <dbReference type="NCBI Taxonomy" id="449393"/>
    <lineage>
        <taxon>unclassified sequences</taxon>
        <taxon>metagenomes</taxon>
        <taxon>ecological metagenomes</taxon>
    </lineage>
</organism>
<evidence type="ECO:0000313" key="1">
    <source>
        <dbReference type="EMBL" id="CAB4342043.1"/>
    </source>
</evidence>
<reference evidence="1" key="1">
    <citation type="submission" date="2020-05" db="EMBL/GenBank/DDBJ databases">
        <authorList>
            <person name="Chiriac C."/>
            <person name="Salcher M."/>
            <person name="Ghai R."/>
            <person name="Kavagutti S V."/>
        </authorList>
    </citation>
    <scope>NUCLEOTIDE SEQUENCE</scope>
</reference>
<name>A0A6J5ZR88_9ZZZZ</name>
<accession>A0A6J5ZR88</accession>
<dbReference type="AlphaFoldDB" id="A0A6J5ZR88"/>
<proteinExistence type="predicted"/>
<gene>
    <name evidence="1" type="ORF">UFOPK3775_00998</name>
</gene>
<sequence>MGEPGRIAMGAVSHIGKFFFSISSKTTFELSISTIFASENPRVLPWISLKALGATS</sequence>
<dbReference type="EMBL" id="CAESAK010000151">
    <property type="protein sequence ID" value="CAB4342043.1"/>
    <property type="molecule type" value="Genomic_DNA"/>
</dbReference>
<protein>
    <submittedName>
        <fullName evidence="1">Unannotated protein</fullName>
    </submittedName>
</protein>